<feature type="region of interest" description="Disordered" evidence="1">
    <location>
        <begin position="81"/>
        <end position="100"/>
    </location>
</feature>
<organism evidence="2 3">
    <name type="scientific">Drosophila kikkawai</name>
    <name type="common">Fruit fly</name>
    <dbReference type="NCBI Taxonomy" id="30033"/>
    <lineage>
        <taxon>Eukaryota</taxon>
        <taxon>Metazoa</taxon>
        <taxon>Ecdysozoa</taxon>
        <taxon>Arthropoda</taxon>
        <taxon>Hexapoda</taxon>
        <taxon>Insecta</taxon>
        <taxon>Pterygota</taxon>
        <taxon>Neoptera</taxon>
        <taxon>Endopterygota</taxon>
        <taxon>Diptera</taxon>
        <taxon>Brachycera</taxon>
        <taxon>Muscomorpha</taxon>
        <taxon>Ephydroidea</taxon>
        <taxon>Drosophilidae</taxon>
        <taxon>Drosophila</taxon>
        <taxon>Sophophora</taxon>
    </lineage>
</organism>
<dbReference type="AlphaFoldDB" id="A0A6P4I202"/>
<protein>
    <submittedName>
        <fullName evidence="3">Uncharacterized protein</fullName>
    </submittedName>
</protein>
<accession>A0A6P4I202</accession>
<evidence type="ECO:0000313" key="2">
    <source>
        <dbReference type="Proteomes" id="UP001652661"/>
    </source>
</evidence>
<dbReference type="GeneID" id="108071675"/>
<gene>
    <name evidence="3" type="primary">LOC108071675</name>
</gene>
<reference evidence="3" key="1">
    <citation type="submission" date="2025-08" db="UniProtKB">
        <authorList>
            <consortium name="RefSeq"/>
        </authorList>
    </citation>
    <scope>IDENTIFICATION</scope>
    <source>
        <strain evidence="3">14028-0561.14</strain>
        <tissue evidence="3">Whole fly</tissue>
    </source>
</reference>
<evidence type="ECO:0000313" key="3">
    <source>
        <dbReference type="RefSeq" id="XP_017017969.1"/>
    </source>
</evidence>
<keyword evidence="2" id="KW-1185">Reference proteome</keyword>
<dbReference type="Proteomes" id="UP001652661">
    <property type="component" value="Chromosome X"/>
</dbReference>
<sequence>MCFNFKLFGGRRRRAIAANGGISPRPSLANGPQVSIDTVHTVKSSKSAKSVRLGKASAGIRPAAVIVGKKMGHSANLLGLEKRQHTAAESGGGATSSSTTAPAAITAVASVGSSAGPAAVSEVNDNGNSIKRSSWWGFFGMGKKKRNSNQSI</sequence>
<evidence type="ECO:0000256" key="1">
    <source>
        <dbReference type="SAM" id="MobiDB-lite"/>
    </source>
</evidence>
<proteinExistence type="predicted"/>
<dbReference type="OrthoDB" id="7868526at2759"/>
<name>A0A6P4I202_DROKI</name>
<dbReference type="RefSeq" id="XP_017017969.1">
    <property type="nucleotide sequence ID" value="XM_017162480.3"/>
</dbReference>